<dbReference type="Gene3D" id="1.20.1510.10">
    <property type="entry name" value="Cation efflux protein transmembrane domain"/>
    <property type="match status" value="1"/>
</dbReference>
<dbReference type="AlphaFoldDB" id="A0A5J6PVM1"/>
<dbReference type="PANTHER" id="PTHR11562">
    <property type="entry name" value="CATION EFFLUX PROTEIN/ ZINC TRANSPORTER"/>
    <property type="match status" value="1"/>
</dbReference>
<evidence type="ECO:0000256" key="2">
    <source>
        <dbReference type="ARBA" id="ARBA00022692"/>
    </source>
</evidence>
<dbReference type="GO" id="GO:0005886">
    <property type="term" value="C:plasma membrane"/>
    <property type="evidence" value="ECO:0007669"/>
    <property type="project" value="TreeGrafter"/>
</dbReference>
<keyword evidence="3" id="KW-0864">Zinc transport</keyword>
<dbReference type="Pfam" id="PF01545">
    <property type="entry name" value="Cation_efflux"/>
    <property type="match status" value="1"/>
</dbReference>
<dbReference type="KEGG" id="nzl:D0T92_10110"/>
<dbReference type="InterPro" id="IPR058533">
    <property type="entry name" value="Cation_efflux_TM"/>
</dbReference>
<evidence type="ECO:0000256" key="5">
    <source>
        <dbReference type="ARBA" id="ARBA00023136"/>
    </source>
</evidence>
<dbReference type="InterPro" id="IPR027469">
    <property type="entry name" value="Cation_efflux_TMD_sf"/>
</dbReference>
<organism evidence="8 9">
    <name type="scientific">Neisseria zalophi</name>
    <dbReference type="NCBI Taxonomy" id="640030"/>
    <lineage>
        <taxon>Bacteria</taxon>
        <taxon>Pseudomonadati</taxon>
        <taxon>Pseudomonadota</taxon>
        <taxon>Betaproteobacteria</taxon>
        <taxon>Neisseriales</taxon>
        <taxon>Neisseriaceae</taxon>
        <taxon>Neisseria</taxon>
    </lineage>
</organism>
<evidence type="ECO:0000256" key="1">
    <source>
        <dbReference type="ARBA" id="ARBA00004141"/>
    </source>
</evidence>
<dbReference type="RefSeq" id="WP_151052510.1">
    <property type="nucleotide sequence ID" value="NZ_CP031700.1"/>
</dbReference>
<proteinExistence type="predicted"/>
<evidence type="ECO:0000313" key="8">
    <source>
        <dbReference type="EMBL" id="QEY26848.1"/>
    </source>
</evidence>
<keyword evidence="3" id="KW-0406">Ion transport</keyword>
<dbReference type="InterPro" id="IPR050681">
    <property type="entry name" value="CDF/SLC30A"/>
</dbReference>
<name>A0A5J6PVM1_9NEIS</name>
<feature type="domain" description="Cation efflux protein transmembrane" evidence="7">
    <location>
        <begin position="22"/>
        <end position="199"/>
    </location>
</feature>
<keyword evidence="2 6" id="KW-0812">Transmembrane</keyword>
<keyword evidence="9" id="KW-1185">Reference proteome</keyword>
<feature type="transmembrane region" description="Helical" evidence="6">
    <location>
        <begin position="115"/>
        <end position="132"/>
    </location>
</feature>
<dbReference type="SUPFAM" id="SSF161111">
    <property type="entry name" value="Cation efflux protein transmembrane domain-like"/>
    <property type="match status" value="1"/>
</dbReference>
<evidence type="ECO:0000256" key="3">
    <source>
        <dbReference type="ARBA" id="ARBA00022906"/>
    </source>
</evidence>
<keyword evidence="3" id="KW-0862">Zinc</keyword>
<keyword evidence="4 6" id="KW-1133">Transmembrane helix</keyword>
<evidence type="ECO:0000256" key="4">
    <source>
        <dbReference type="ARBA" id="ARBA00022989"/>
    </source>
</evidence>
<evidence type="ECO:0000256" key="6">
    <source>
        <dbReference type="SAM" id="Phobius"/>
    </source>
</evidence>
<feature type="transmembrane region" description="Helical" evidence="6">
    <location>
        <begin position="85"/>
        <end position="103"/>
    </location>
</feature>
<dbReference type="GO" id="GO:0005385">
    <property type="term" value="F:zinc ion transmembrane transporter activity"/>
    <property type="evidence" value="ECO:0007669"/>
    <property type="project" value="TreeGrafter"/>
</dbReference>
<dbReference type="Proteomes" id="UP000325713">
    <property type="component" value="Chromosome"/>
</dbReference>
<keyword evidence="3" id="KW-0813">Transport</keyword>
<protein>
    <submittedName>
        <fullName evidence="8">Cation transporter</fullName>
    </submittedName>
</protein>
<accession>A0A5J6PVM1</accession>
<feature type="transmembrane region" description="Helical" evidence="6">
    <location>
        <begin position="21"/>
        <end position="43"/>
    </location>
</feature>
<reference evidence="8 9" key="1">
    <citation type="submission" date="2018-08" db="EMBL/GenBank/DDBJ databases">
        <title>Neisseria zalophi ATCC BAA-2455 complete genome.</title>
        <authorList>
            <person name="Veseli I.A."/>
            <person name="Buttler R."/>
            <person name="Mascarenhas dos Santos A.C."/>
            <person name="Pombert J.-F."/>
        </authorList>
    </citation>
    <scope>NUCLEOTIDE SEQUENCE [LARGE SCALE GENOMIC DNA]</scope>
    <source>
        <strain evidence="8 9">ATCC BAA-2455</strain>
    </source>
</reference>
<gene>
    <name evidence="8" type="ORF">D0T92_10110</name>
</gene>
<feature type="transmembrane region" description="Helical" evidence="6">
    <location>
        <begin position="55"/>
        <end position="73"/>
    </location>
</feature>
<sequence>MACTHHCCSTENADNGRYRNILWIALFINALMFAVEIIMGIKAGSVSLLADSLDFFGDAANYGISLFVVGKTLHIRAKASWIKGYTMGGFGLWVLASTLYHFWYGNIPNHHDMGIVGVIALIANIIVAVLLFAFRNGDSNRRSVWLCSRNDAIGNIMVVAAAFAVQFTQSSWPDLLVAVTMAVLALQAAVQIIRHANTELSARPKISLVAQHEQHFDPD</sequence>
<dbReference type="EMBL" id="CP031700">
    <property type="protein sequence ID" value="QEY26848.1"/>
    <property type="molecule type" value="Genomic_DNA"/>
</dbReference>
<dbReference type="OrthoDB" id="9799649at2"/>
<comment type="subcellular location">
    <subcellularLocation>
        <location evidence="1">Membrane</location>
        <topology evidence="1">Multi-pass membrane protein</topology>
    </subcellularLocation>
</comment>
<keyword evidence="5 6" id="KW-0472">Membrane</keyword>
<dbReference type="PANTHER" id="PTHR11562:SF17">
    <property type="entry name" value="RE54080P-RELATED"/>
    <property type="match status" value="1"/>
</dbReference>
<evidence type="ECO:0000313" key="9">
    <source>
        <dbReference type="Proteomes" id="UP000325713"/>
    </source>
</evidence>
<evidence type="ECO:0000259" key="7">
    <source>
        <dbReference type="Pfam" id="PF01545"/>
    </source>
</evidence>